<dbReference type="PRINTS" id="PR00032">
    <property type="entry name" value="HTHARAC"/>
</dbReference>
<dbReference type="GO" id="GO:0000976">
    <property type="term" value="F:transcription cis-regulatory region binding"/>
    <property type="evidence" value="ECO:0007669"/>
    <property type="project" value="TreeGrafter"/>
</dbReference>
<dbReference type="SUPFAM" id="SSF46689">
    <property type="entry name" value="Homeodomain-like"/>
    <property type="match status" value="1"/>
</dbReference>
<feature type="domain" description="HTH araC/xylS-type" evidence="4">
    <location>
        <begin position="170"/>
        <end position="267"/>
    </location>
</feature>
<evidence type="ECO:0000256" key="3">
    <source>
        <dbReference type="ARBA" id="ARBA00023163"/>
    </source>
</evidence>
<dbReference type="InterPro" id="IPR009057">
    <property type="entry name" value="Homeodomain-like_sf"/>
</dbReference>
<dbReference type="GO" id="GO:0005829">
    <property type="term" value="C:cytosol"/>
    <property type="evidence" value="ECO:0007669"/>
    <property type="project" value="TreeGrafter"/>
</dbReference>
<name>A0A928VVL4_9CYAN</name>
<dbReference type="InterPro" id="IPR018060">
    <property type="entry name" value="HTH_AraC"/>
</dbReference>
<keyword evidence="2" id="KW-0238">DNA-binding</keyword>
<proteinExistence type="predicted"/>
<gene>
    <name evidence="5" type="ORF">IQ266_27065</name>
</gene>
<dbReference type="Proteomes" id="UP000625316">
    <property type="component" value="Unassembled WGS sequence"/>
</dbReference>
<dbReference type="AlphaFoldDB" id="A0A928VVL4"/>
<protein>
    <submittedName>
        <fullName evidence="5">Helix-turn-helix transcriptional regulator</fullName>
    </submittedName>
</protein>
<dbReference type="PROSITE" id="PS00041">
    <property type="entry name" value="HTH_ARAC_FAMILY_1"/>
    <property type="match status" value="1"/>
</dbReference>
<accession>A0A928VVL4</accession>
<dbReference type="EMBL" id="JADEXQ010000190">
    <property type="protein sequence ID" value="MBE9033400.1"/>
    <property type="molecule type" value="Genomic_DNA"/>
</dbReference>
<dbReference type="Gene3D" id="1.10.10.60">
    <property type="entry name" value="Homeodomain-like"/>
    <property type="match status" value="1"/>
</dbReference>
<evidence type="ECO:0000256" key="1">
    <source>
        <dbReference type="ARBA" id="ARBA00023015"/>
    </source>
</evidence>
<dbReference type="PROSITE" id="PS01124">
    <property type="entry name" value="HTH_ARAC_FAMILY_2"/>
    <property type="match status" value="1"/>
</dbReference>
<evidence type="ECO:0000256" key="2">
    <source>
        <dbReference type="ARBA" id="ARBA00023125"/>
    </source>
</evidence>
<dbReference type="InterPro" id="IPR020449">
    <property type="entry name" value="Tscrpt_reg_AraC-type_HTH"/>
</dbReference>
<keyword evidence="6" id="KW-1185">Reference proteome</keyword>
<dbReference type="InterPro" id="IPR018062">
    <property type="entry name" value="HTH_AraC-typ_CS"/>
</dbReference>
<organism evidence="5 6">
    <name type="scientific">Romeriopsis navalis LEGE 11480</name>
    <dbReference type="NCBI Taxonomy" id="2777977"/>
    <lineage>
        <taxon>Bacteria</taxon>
        <taxon>Bacillati</taxon>
        <taxon>Cyanobacteriota</taxon>
        <taxon>Cyanophyceae</taxon>
        <taxon>Leptolyngbyales</taxon>
        <taxon>Leptolyngbyaceae</taxon>
        <taxon>Romeriopsis</taxon>
        <taxon>Romeriopsis navalis</taxon>
    </lineage>
</organism>
<comment type="caution">
    <text evidence="5">The sequence shown here is derived from an EMBL/GenBank/DDBJ whole genome shotgun (WGS) entry which is preliminary data.</text>
</comment>
<dbReference type="SMART" id="SM00342">
    <property type="entry name" value="HTH_ARAC"/>
    <property type="match status" value="1"/>
</dbReference>
<dbReference type="PANTHER" id="PTHR47894:SF4">
    <property type="entry name" value="HTH-TYPE TRANSCRIPTIONAL REGULATOR GADX"/>
    <property type="match status" value="1"/>
</dbReference>
<evidence type="ECO:0000259" key="4">
    <source>
        <dbReference type="PROSITE" id="PS01124"/>
    </source>
</evidence>
<keyword evidence="1" id="KW-0805">Transcription regulation</keyword>
<evidence type="ECO:0000313" key="5">
    <source>
        <dbReference type="EMBL" id="MBE9033400.1"/>
    </source>
</evidence>
<dbReference type="GO" id="GO:0003700">
    <property type="term" value="F:DNA-binding transcription factor activity"/>
    <property type="evidence" value="ECO:0007669"/>
    <property type="project" value="InterPro"/>
</dbReference>
<keyword evidence="3" id="KW-0804">Transcription</keyword>
<dbReference type="PANTHER" id="PTHR47894">
    <property type="entry name" value="HTH-TYPE TRANSCRIPTIONAL REGULATOR GADX"/>
    <property type="match status" value="1"/>
</dbReference>
<reference evidence="5" key="1">
    <citation type="submission" date="2020-10" db="EMBL/GenBank/DDBJ databases">
        <authorList>
            <person name="Castelo-Branco R."/>
            <person name="Eusebio N."/>
            <person name="Adriana R."/>
            <person name="Vieira A."/>
            <person name="Brugerolle De Fraissinette N."/>
            <person name="Rezende De Castro R."/>
            <person name="Schneider M.P."/>
            <person name="Vasconcelos V."/>
            <person name="Leao P.N."/>
        </authorList>
    </citation>
    <scope>NUCLEOTIDE SEQUENCE</scope>
    <source>
        <strain evidence="5">LEGE 11480</strain>
    </source>
</reference>
<sequence length="269" mass="30505">MLQAIDENQQSEVVIRAITQATTATFTDLYFRHTFLFFIQMGSKRVLCPTNGELIGNVGDMMIFPPNSMVTMENRPVLDRDYRAVGVSFSNDLVEAVFSDGYKAQAQPPGIQMMTAKVYEPSHILDIIQATLEDATLPEAIRCHRLLEPLVWIKSNDVVLTPHQANAPLSQVRALLETDLSHPWRSKEVAEHFAMSEATMRRWLARSGERFSKILQNTRLESGLNRLQTTDMPIAEIALECGFKTPSHFSDSFKQRFGINPSQIRYVEE</sequence>
<dbReference type="Pfam" id="PF12833">
    <property type="entry name" value="HTH_18"/>
    <property type="match status" value="1"/>
</dbReference>
<evidence type="ECO:0000313" key="6">
    <source>
        <dbReference type="Proteomes" id="UP000625316"/>
    </source>
</evidence>